<organism evidence="4 5">
    <name type="scientific">Lapidilactobacillus achengensis</name>
    <dbReference type="NCBI Taxonomy" id="2486000"/>
    <lineage>
        <taxon>Bacteria</taxon>
        <taxon>Bacillati</taxon>
        <taxon>Bacillota</taxon>
        <taxon>Bacilli</taxon>
        <taxon>Lactobacillales</taxon>
        <taxon>Lactobacillaceae</taxon>
        <taxon>Lapidilactobacillus</taxon>
    </lineage>
</organism>
<keyword evidence="2" id="KW-0732">Signal</keyword>
<dbReference type="RefSeq" id="WP_125597805.1">
    <property type="nucleotide sequence ID" value="NZ_JBHSSM010000017.1"/>
</dbReference>
<feature type="region of interest" description="Disordered" evidence="1">
    <location>
        <begin position="190"/>
        <end position="225"/>
    </location>
</feature>
<dbReference type="InterPro" id="IPR027994">
    <property type="entry name" value="WxL_dom"/>
</dbReference>
<feature type="chain" id="PRO_5045181763" evidence="2">
    <location>
        <begin position="26"/>
        <end position="225"/>
    </location>
</feature>
<evidence type="ECO:0000256" key="1">
    <source>
        <dbReference type="SAM" id="MobiDB-lite"/>
    </source>
</evidence>
<name>A0ABW1URE0_9LACO</name>
<proteinExistence type="predicted"/>
<reference evidence="5" key="1">
    <citation type="journal article" date="2019" name="Int. J. Syst. Evol. Microbiol.">
        <title>The Global Catalogue of Microorganisms (GCM) 10K type strain sequencing project: providing services to taxonomists for standard genome sequencing and annotation.</title>
        <authorList>
            <consortium name="The Broad Institute Genomics Platform"/>
            <consortium name="The Broad Institute Genome Sequencing Center for Infectious Disease"/>
            <person name="Wu L."/>
            <person name="Ma J."/>
        </authorList>
    </citation>
    <scope>NUCLEOTIDE SEQUENCE [LARGE SCALE GENOMIC DNA]</scope>
    <source>
        <strain evidence="5">CCM 8897</strain>
    </source>
</reference>
<sequence>MKFNKAIALLTVLALGTVSVGVVKADDLTDEKNTTTAGVELIVGGGVQLTTAPSLDFGTWPLTGKALDLPANTADPITVVNPGLADGWTVFTSITPFTTTPAEGETAKELKGALLTFGKPAIANAEESADANAGVTAPDSFTFTGDLAPIFTAIAGSGIGTYTATYNNEKVITLAIPSTATPGNYSATMNWSLSNAPDGSEPETAPAGDENGVEEESNPTQTLVE</sequence>
<dbReference type="EMBL" id="JBHSSM010000017">
    <property type="protein sequence ID" value="MFC6315445.1"/>
    <property type="molecule type" value="Genomic_DNA"/>
</dbReference>
<dbReference type="Proteomes" id="UP001596310">
    <property type="component" value="Unassembled WGS sequence"/>
</dbReference>
<dbReference type="Pfam" id="PF13731">
    <property type="entry name" value="WxL"/>
    <property type="match status" value="1"/>
</dbReference>
<keyword evidence="5" id="KW-1185">Reference proteome</keyword>
<evidence type="ECO:0000313" key="4">
    <source>
        <dbReference type="EMBL" id="MFC6315445.1"/>
    </source>
</evidence>
<evidence type="ECO:0000313" key="5">
    <source>
        <dbReference type="Proteomes" id="UP001596310"/>
    </source>
</evidence>
<gene>
    <name evidence="4" type="ORF">ACFQHW_07710</name>
</gene>
<protein>
    <submittedName>
        <fullName evidence="4">WxL domain-containing protein</fullName>
    </submittedName>
</protein>
<comment type="caution">
    <text evidence="4">The sequence shown here is derived from an EMBL/GenBank/DDBJ whole genome shotgun (WGS) entry which is preliminary data.</text>
</comment>
<feature type="domain" description="WxL" evidence="3">
    <location>
        <begin position="45"/>
        <end position="197"/>
    </location>
</feature>
<accession>A0ABW1URE0</accession>
<evidence type="ECO:0000256" key="2">
    <source>
        <dbReference type="SAM" id="SignalP"/>
    </source>
</evidence>
<feature type="signal peptide" evidence="2">
    <location>
        <begin position="1"/>
        <end position="25"/>
    </location>
</feature>
<evidence type="ECO:0000259" key="3">
    <source>
        <dbReference type="Pfam" id="PF13731"/>
    </source>
</evidence>